<dbReference type="Proteomes" id="UP001501414">
    <property type="component" value="Unassembled WGS sequence"/>
</dbReference>
<evidence type="ECO:0000256" key="2">
    <source>
        <dbReference type="ARBA" id="ARBA00022448"/>
    </source>
</evidence>
<comment type="caution">
    <text evidence="9">The sequence shown here is derived from an EMBL/GenBank/DDBJ whole genome shotgun (WGS) entry which is preliminary data.</text>
</comment>
<evidence type="ECO:0000256" key="7">
    <source>
        <dbReference type="RuleBase" id="RU363032"/>
    </source>
</evidence>
<accession>A0ABN1Y6J2</accession>
<feature type="transmembrane region" description="Helical" evidence="7">
    <location>
        <begin position="153"/>
        <end position="174"/>
    </location>
</feature>
<evidence type="ECO:0000256" key="6">
    <source>
        <dbReference type="ARBA" id="ARBA00023136"/>
    </source>
</evidence>
<feature type="transmembrane region" description="Helical" evidence="7">
    <location>
        <begin position="314"/>
        <end position="339"/>
    </location>
</feature>
<evidence type="ECO:0000256" key="3">
    <source>
        <dbReference type="ARBA" id="ARBA00022475"/>
    </source>
</evidence>
<keyword evidence="4 7" id="KW-0812">Transmembrane</keyword>
<keyword evidence="2 7" id="KW-0813">Transport</keyword>
<keyword evidence="5 7" id="KW-1133">Transmembrane helix</keyword>
<dbReference type="RefSeq" id="WP_344026854.1">
    <property type="nucleotide sequence ID" value="NZ_BAAAJK010000035.1"/>
</dbReference>
<proteinExistence type="inferred from homology"/>
<keyword evidence="3" id="KW-1003">Cell membrane</keyword>
<dbReference type="Pfam" id="PF00528">
    <property type="entry name" value="BPD_transp_1"/>
    <property type="match status" value="1"/>
</dbReference>
<feature type="domain" description="ABC transmembrane type-1" evidence="8">
    <location>
        <begin position="107"/>
        <end position="339"/>
    </location>
</feature>
<keyword evidence="6 7" id="KW-0472">Membrane</keyword>
<dbReference type="PROSITE" id="PS50928">
    <property type="entry name" value="ABC_TM1"/>
    <property type="match status" value="1"/>
</dbReference>
<evidence type="ECO:0000256" key="5">
    <source>
        <dbReference type="ARBA" id="ARBA00022989"/>
    </source>
</evidence>
<feature type="transmembrane region" description="Helical" evidence="7">
    <location>
        <begin position="272"/>
        <end position="294"/>
    </location>
</feature>
<evidence type="ECO:0000256" key="1">
    <source>
        <dbReference type="ARBA" id="ARBA00004651"/>
    </source>
</evidence>
<dbReference type="PANTHER" id="PTHR43163:SF6">
    <property type="entry name" value="DIPEPTIDE TRANSPORT SYSTEM PERMEASE PROTEIN DPPB-RELATED"/>
    <property type="match status" value="1"/>
</dbReference>
<feature type="transmembrane region" description="Helical" evidence="7">
    <location>
        <begin position="113"/>
        <end position="132"/>
    </location>
</feature>
<protein>
    <submittedName>
        <fullName evidence="9">ABC transporter permease</fullName>
    </submittedName>
</protein>
<comment type="similarity">
    <text evidence="7">Belongs to the binding-protein-dependent transport system permease family.</text>
</comment>
<keyword evidence="10" id="KW-1185">Reference proteome</keyword>
<gene>
    <name evidence="9" type="ORF">GCM10009613_50650</name>
</gene>
<evidence type="ECO:0000256" key="4">
    <source>
        <dbReference type="ARBA" id="ARBA00022692"/>
    </source>
</evidence>
<sequence>MIDQLRGLLRRNRWWITRTLALPVHVLAFAAAAFFLVRLVPGDPVLARIDTSGGFSQQEYDRMAEAMGLSGSIWSQFVTFMGALLRFDLGNSAVTGRAVWTELMTRLPGTLELIVLGLLASLLATLLLGMIAMTSTSDRVHGAMRFYAKTTGALPDFAVAIVGLVLFYVALRIVPAPVGRVPPGTQQPLVLGFPLVDAVLTGRWDVFAAIAARYVLPLAVIVVVHTSGLWRQLSLGIEEQRADPATLFKVASGATRWSIYRSVLRRACASSIVMLGAKFGALLGGVIVLEQLFGFGGVGQFALDSVDTLDFLGLQGFLVVIAALSLVTFLVVDIVNMLLDPRRRPGVRMEQ</sequence>
<evidence type="ECO:0000259" key="8">
    <source>
        <dbReference type="PROSITE" id="PS50928"/>
    </source>
</evidence>
<dbReference type="EMBL" id="BAAAJK010000035">
    <property type="protein sequence ID" value="GAA1397669.1"/>
    <property type="molecule type" value="Genomic_DNA"/>
</dbReference>
<name>A0ABN1Y6J2_9PSEU</name>
<organism evidence="9 10">
    <name type="scientific">Pseudonocardia kongjuensis</name>
    <dbReference type="NCBI Taxonomy" id="102227"/>
    <lineage>
        <taxon>Bacteria</taxon>
        <taxon>Bacillati</taxon>
        <taxon>Actinomycetota</taxon>
        <taxon>Actinomycetes</taxon>
        <taxon>Pseudonocardiales</taxon>
        <taxon>Pseudonocardiaceae</taxon>
        <taxon>Pseudonocardia</taxon>
    </lineage>
</organism>
<evidence type="ECO:0000313" key="10">
    <source>
        <dbReference type="Proteomes" id="UP001501414"/>
    </source>
</evidence>
<comment type="subcellular location">
    <subcellularLocation>
        <location evidence="1 7">Cell membrane</location>
        <topology evidence="1 7">Multi-pass membrane protein</topology>
    </subcellularLocation>
</comment>
<dbReference type="InterPro" id="IPR000515">
    <property type="entry name" value="MetI-like"/>
</dbReference>
<reference evidence="9 10" key="1">
    <citation type="journal article" date="2019" name="Int. J. Syst. Evol. Microbiol.">
        <title>The Global Catalogue of Microorganisms (GCM) 10K type strain sequencing project: providing services to taxonomists for standard genome sequencing and annotation.</title>
        <authorList>
            <consortium name="The Broad Institute Genomics Platform"/>
            <consortium name="The Broad Institute Genome Sequencing Center for Infectious Disease"/>
            <person name="Wu L."/>
            <person name="Ma J."/>
        </authorList>
    </citation>
    <scope>NUCLEOTIDE SEQUENCE [LARGE SCALE GENOMIC DNA]</scope>
    <source>
        <strain evidence="9 10">JCM 11896</strain>
    </source>
</reference>
<feature type="transmembrane region" description="Helical" evidence="7">
    <location>
        <begin position="20"/>
        <end position="40"/>
    </location>
</feature>
<dbReference type="PANTHER" id="PTHR43163">
    <property type="entry name" value="DIPEPTIDE TRANSPORT SYSTEM PERMEASE PROTEIN DPPB-RELATED"/>
    <property type="match status" value="1"/>
</dbReference>
<evidence type="ECO:0000313" key="9">
    <source>
        <dbReference type="EMBL" id="GAA1397669.1"/>
    </source>
</evidence>
<feature type="transmembrane region" description="Helical" evidence="7">
    <location>
        <begin position="206"/>
        <end position="224"/>
    </location>
</feature>